<proteinExistence type="predicted"/>
<dbReference type="AlphaFoldDB" id="A0A5M8B381"/>
<accession>A0A5M8B381</accession>
<dbReference type="RefSeq" id="WP_150082418.1">
    <property type="nucleotide sequence ID" value="NZ_CP080294.1"/>
</dbReference>
<dbReference type="GO" id="GO:0051536">
    <property type="term" value="F:iron-sulfur cluster binding"/>
    <property type="evidence" value="ECO:0007669"/>
    <property type="project" value="InterPro"/>
</dbReference>
<organism evidence="2 3">
    <name type="scientific">Cupriavidus cauae</name>
    <dbReference type="NCBI Taxonomy" id="2608999"/>
    <lineage>
        <taxon>Bacteria</taxon>
        <taxon>Pseudomonadati</taxon>
        <taxon>Pseudomonadota</taxon>
        <taxon>Betaproteobacteria</taxon>
        <taxon>Burkholderiales</taxon>
        <taxon>Burkholderiaceae</taxon>
        <taxon>Cupriavidus</taxon>
    </lineage>
</organism>
<sequence>MFRRLDAPVVQAAGRTVRVIVDGVALECREGDSVAAALFAAGVQACRDTAVSGAARGPFCMMGVCYDCLVRIDGRPNQQACMTPVRDGMTVQRQLGAREVAV</sequence>
<dbReference type="InterPro" id="IPR042204">
    <property type="entry name" value="2Fe-2S-bd_N"/>
</dbReference>
<evidence type="ECO:0000313" key="2">
    <source>
        <dbReference type="EMBL" id="KAA6129679.1"/>
    </source>
</evidence>
<dbReference type="EMBL" id="VWRN01000017">
    <property type="protein sequence ID" value="KAA6129679.1"/>
    <property type="molecule type" value="Genomic_DNA"/>
</dbReference>
<protein>
    <submittedName>
        <fullName evidence="2">(2Fe-2S)-binding protein</fullName>
    </submittedName>
</protein>
<reference evidence="2 3" key="1">
    <citation type="submission" date="2019-09" db="EMBL/GenBank/DDBJ databases">
        <title>Isolation of a novel species in the genus Cupriavidus from patients with sepsis using whole genome sequencing.</title>
        <authorList>
            <person name="Kweon O.J."/>
            <person name="Lee M.-K."/>
        </authorList>
    </citation>
    <scope>NUCLEOTIDE SEQUENCE [LARGE SCALE GENOMIC DNA]</scope>
    <source>
        <strain evidence="2 3">MKL-01</strain>
    </source>
</reference>
<dbReference type="GO" id="GO:0016491">
    <property type="term" value="F:oxidoreductase activity"/>
    <property type="evidence" value="ECO:0007669"/>
    <property type="project" value="UniProtKB-KW"/>
</dbReference>
<comment type="caution">
    <text evidence="2">The sequence shown here is derived from an EMBL/GenBank/DDBJ whole genome shotgun (WGS) entry which is preliminary data.</text>
</comment>
<name>A0A5M8B381_9BURK</name>
<dbReference type="Gene3D" id="3.10.20.440">
    <property type="entry name" value="2Fe-2S iron-sulphur cluster binding domain, sarcosine oxidase, alpha subunit, N-terminal domain"/>
    <property type="match status" value="1"/>
</dbReference>
<dbReference type="Proteomes" id="UP000324324">
    <property type="component" value="Unassembled WGS sequence"/>
</dbReference>
<evidence type="ECO:0000313" key="3">
    <source>
        <dbReference type="Proteomes" id="UP000324324"/>
    </source>
</evidence>
<keyword evidence="3" id="KW-1185">Reference proteome</keyword>
<keyword evidence="1" id="KW-0560">Oxidoreductase</keyword>
<dbReference type="Pfam" id="PF13510">
    <property type="entry name" value="Fer2_4"/>
    <property type="match status" value="1"/>
</dbReference>
<gene>
    <name evidence="2" type="ORF">F1599_05310</name>
</gene>
<dbReference type="InterPro" id="IPR036010">
    <property type="entry name" value="2Fe-2S_ferredoxin-like_sf"/>
</dbReference>
<evidence type="ECO:0000256" key="1">
    <source>
        <dbReference type="ARBA" id="ARBA00023002"/>
    </source>
</evidence>
<dbReference type="SUPFAM" id="SSF54292">
    <property type="entry name" value="2Fe-2S ferredoxin-like"/>
    <property type="match status" value="1"/>
</dbReference>